<dbReference type="AlphaFoldDB" id="A0A428WDR9"/>
<sequence>MAGSPDRPARKKIPVLEPGPDRFVAKANVAQHIGCGSETGVTLLVTPVQPARTARSPAGFR</sequence>
<gene>
    <name evidence="1" type="ORF">DMA12_24860</name>
</gene>
<reference evidence="1 2" key="1">
    <citation type="submission" date="2018-05" db="EMBL/GenBank/DDBJ databases">
        <title>Evolution of GPA BGCs.</title>
        <authorList>
            <person name="Waglechner N."/>
            <person name="Wright G.D."/>
        </authorList>
    </citation>
    <scope>NUCLEOTIDE SEQUENCE [LARGE SCALE GENOMIC DNA]</scope>
    <source>
        <strain evidence="1 2">DSM 5908</strain>
    </source>
</reference>
<dbReference type="EMBL" id="QHHU01000035">
    <property type="protein sequence ID" value="RSM41234.1"/>
    <property type="molecule type" value="Genomic_DNA"/>
</dbReference>
<proteinExistence type="predicted"/>
<dbReference type="OrthoDB" id="3638014at2"/>
<dbReference type="RefSeq" id="WP_020638510.1">
    <property type="nucleotide sequence ID" value="NZ_QHHU01000035.1"/>
</dbReference>
<name>A0A428WDR9_AMYBA</name>
<evidence type="ECO:0000313" key="1">
    <source>
        <dbReference type="EMBL" id="RSM41234.1"/>
    </source>
</evidence>
<accession>A0A428WDR9</accession>
<keyword evidence="2" id="KW-1185">Reference proteome</keyword>
<organism evidence="1 2">
    <name type="scientific">Amycolatopsis balhimycina DSM 5908</name>
    <dbReference type="NCBI Taxonomy" id="1081091"/>
    <lineage>
        <taxon>Bacteria</taxon>
        <taxon>Bacillati</taxon>
        <taxon>Actinomycetota</taxon>
        <taxon>Actinomycetes</taxon>
        <taxon>Pseudonocardiales</taxon>
        <taxon>Pseudonocardiaceae</taxon>
        <taxon>Amycolatopsis</taxon>
    </lineage>
</organism>
<comment type="caution">
    <text evidence="1">The sequence shown here is derived from an EMBL/GenBank/DDBJ whole genome shotgun (WGS) entry which is preliminary data.</text>
</comment>
<evidence type="ECO:0000313" key="2">
    <source>
        <dbReference type="Proteomes" id="UP000286716"/>
    </source>
</evidence>
<dbReference type="Proteomes" id="UP000286716">
    <property type="component" value="Unassembled WGS sequence"/>
</dbReference>
<protein>
    <submittedName>
        <fullName evidence="1">Uncharacterized protein</fullName>
    </submittedName>
</protein>